<reference evidence="10 11" key="1">
    <citation type="journal article" date="2015" name="Genome Announc.">
        <title>Expanding the biotechnology potential of lactobacilli through comparative genomics of 213 strains and associated genera.</title>
        <authorList>
            <person name="Sun Z."/>
            <person name="Harris H.M."/>
            <person name="McCann A."/>
            <person name="Guo C."/>
            <person name="Argimon S."/>
            <person name="Zhang W."/>
            <person name="Yang X."/>
            <person name="Jeffery I.B."/>
            <person name="Cooney J.C."/>
            <person name="Kagawa T.F."/>
            <person name="Liu W."/>
            <person name="Song Y."/>
            <person name="Salvetti E."/>
            <person name="Wrobel A."/>
            <person name="Rasinkangas P."/>
            <person name="Parkhill J."/>
            <person name="Rea M.C."/>
            <person name="O'Sullivan O."/>
            <person name="Ritari J."/>
            <person name="Douillard F.P."/>
            <person name="Paul Ross R."/>
            <person name="Yang R."/>
            <person name="Briner A.E."/>
            <person name="Felis G.E."/>
            <person name="de Vos W.M."/>
            <person name="Barrangou R."/>
            <person name="Klaenhammer T.R."/>
            <person name="Caufield P.W."/>
            <person name="Cui Y."/>
            <person name="Zhang H."/>
            <person name="O'Toole P.W."/>
        </authorList>
    </citation>
    <scope>NUCLEOTIDE SEQUENCE [LARGE SCALE GENOMIC DNA]</scope>
    <source>
        <strain evidence="10 11">DSM 16698</strain>
    </source>
</reference>
<keyword evidence="5 7" id="KW-1133">Transmembrane helix</keyword>
<feature type="transmembrane region" description="Helical" evidence="7">
    <location>
        <begin position="53"/>
        <end position="77"/>
    </location>
</feature>
<keyword evidence="2 7" id="KW-0812">Transmembrane</keyword>
<evidence type="ECO:0000259" key="8">
    <source>
        <dbReference type="PROSITE" id="PS50893"/>
    </source>
</evidence>
<evidence type="ECO:0008006" key="12">
    <source>
        <dbReference type="Google" id="ProtNLM"/>
    </source>
</evidence>
<dbReference type="Proteomes" id="UP000051529">
    <property type="component" value="Unassembled WGS sequence"/>
</dbReference>
<dbReference type="InterPro" id="IPR003439">
    <property type="entry name" value="ABC_transporter-like_ATP-bd"/>
</dbReference>
<dbReference type="PANTHER" id="PTHR24221:SF654">
    <property type="entry name" value="ATP-BINDING CASSETTE SUB-FAMILY B MEMBER 6"/>
    <property type="match status" value="1"/>
</dbReference>
<feature type="domain" description="ABC transporter" evidence="8">
    <location>
        <begin position="321"/>
        <end position="526"/>
    </location>
</feature>
<feature type="transmembrane region" description="Helical" evidence="7">
    <location>
        <begin position="235"/>
        <end position="255"/>
    </location>
</feature>
<dbReference type="PROSITE" id="PS00211">
    <property type="entry name" value="ABC_TRANSPORTER_1"/>
    <property type="match status" value="1"/>
</dbReference>
<dbReference type="CDD" id="cd03228">
    <property type="entry name" value="ABCC_MRP_Like"/>
    <property type="match status" value="1"/>
</dbReference>
<dbReference type="Pfam" id="PF00664">
    <property type="entry name" value="ABC_membrane"/>
    <property type="match status" value="1"/>
</dbReference>
<dbReference type="PROSITE" id="PS50893">
    <property type="entry name" value="ABC_TRANSPORTER_2"/>
    <property type="match status" value="1"/>
</dbReference>
<comment type="subcellular location">
    <subcellularLocation>
        <location evidence="1">Cell membrane</location>
        <topology evidence="1">Multi-pass membrane protein</topology>
    </subcellularLocation>
</comment>
<accession>A0A0R2KII8</accession>
<feature type="transmembrane region" description="Helical" evidence="7">
    <location>
        <begin position="12"/>
        <end position="33"/>
    </location>
</feature>
<keyword evidence="4" id="KW-0067">ATP-binding</keyword>
<evidence type="ECO:0000256" key="7">
    <source>
        <dbReference type="SAM" id="Phobius"/>
    </source>
</evidence>
<dbReference type="GO" id="GO:0140359">
    <property type="term" value="F:ABC-type transporter activity"/>
    <property type="evidence" value="ECO:0007669"/>
    <property type="project" value="InterPro"/>
</dbReference>
<dbReference type="Pfam" id="PF00005">
    <property type="entry name" value="ABC_tran"/>
    <property type="match status" value="1"/>
</dbReference>
<dbReference type="EMBL" id="JQBQ01000038">
    <property type="protein sequence ID" value="KRN89182.1"/>
    <property type="molecule type" value="Genomic_DNA"/>
</dbReference>
<evidence type="ECO:0000256" key="4">
    <source>
        <dbReference type="ARBA" id="ARBA00022840"/>
    </source>
</evidence>
<dbReference type="SMART" id="SM00382">
    <property type="entry name" value="AAA"/>
    <property type="match status" value="1"/>
</dbReference>
<dbReference type="RefSeq" id="WP_056985691.1">
    <property type="nucleotide sequence ID" value="NZ_JQBQ01000038.1"/>
</dbReference>
<dbReference type="InterPro" id="IPR027417">
    <property type="entry name" value="P-loop_NTPase"/>
</dbReference>
<dbReference type="GO" id="GO:0016887">
    <property type="term" value="F:ATP hydrolysis activity"/>
    <property type="evidence" value="ECO:0007669"/>
    <property type="project" value="InterPro"/>
</dbReference>
<dbReference type="Gene3D" id="1.20.1560.10">
    <property type="entry name" value="ABC transporter type 1, transmembrane domain"/>
    <property type="match status" value="1"/>
</dbReference>
<dbReference type="AlphaFoldDB" id="A0A0R2KII8"/>
<evidence type="ECO:0000256" key="1">
    <source>
        <dbReference type="ARBA" id="ARBA00004651"/>
    </source>
</evidence>
<protein>
    <recommendedName>
        <fullName evidence="12">ABC transporter ATP-binding protein</fullName>
    </recommendedName>
</protein>
<dbReference type="InterPro" id="IPR011527">
    <property type="entry name" value="ABC1_TM_dom"/>
</dbReference>
<evidence type="ECO:0000256" key="6">
    <source>
        <dbReference type="ARBA" id="ARBA00023136"/>
    </source>
</evidence>
<name>A0A0R2KII8_LACAM</name>
<feature type="transmembrane region" description="Helical" evidence="7">
    <location>
        <begin position="147"/>
        <end position="166"/>
    </location>
</feature>
<evidence type="ECO:0000313" key="11">
    <source>
        <dbReference type="Proteomes" id="UP000051529"/>
    </source>
</evidence>
<gene>
    <name evidence="10" type="ORF">IV44_GL001131</name>
</gene>
<evidence type="ECO:0000256" key="5">
    <source>
        <dbReference type="ARBA" id="ARBA00022989"/>
    </source>
</evidence>
<keyword evidence="6 7" id="KW-0472">Membrane</keyword>
<dbReference type="InterPro" id="IPR039421">
    <property type="entry name" value="Type_1_exporter"/>
</dbReference>
<dbReference type="GO" id="GO:0005886">
    <property type="term" value="C:plasma membrane"/>
    <property type="evidence" value="ECO:0007669"/>
    <property type="project" value="UniProtKB-SubCell"/>
</dbReference>
<dbReference type="SUPFAM" id="SSF52540">
    <property type="entry name" value="P-loop containing nucleoside triphosphate hydrolases"/>
    <property type="match status" value="1"/>
</dbReference>
<evidence type="ECO:0000256" key="2">
    <source>
        <dbReference type="ARBA" id="ARBA00022692"/>
    </source>
</evidence>
<dbReference type="Gene3D" id="3.40.50.300">
    <property type="entry name" value="P-loop containing nucleotide triphosphate hydrolases"/>
    <property type="match status" value="1"/>
</dbReference>
<comment type="caution">
    <text evidence="10">The sequence shown here is derived from an EMBL/GenBank/DDBJ whole genome shotgun (WGS) entry which is preliminary data.</text>
</comment>
<dbReference type="PATRIC" id="fig|695563.3.peg.1184"/>
<dbReference type="InterPro" id="IPR003593">
    <property type="entry name" value="AAA+_ATPase"/>
</dbReference>
<organism evidence="10 11">
    <name type="scientific">Lactobacillus amylovorus subsp. animalium DSM 16698</name>
    <dbReference type="NCBI Taxonomy" id="695563"/>
    <lineage>
        <taxon>Bacteria</taxon>
        <taxon>Bacillati</taxon>
        <taxon>Bacillota</taxon>
        <taxon>Bacilli</taxon>
        <taxon>Lactobacillales</taxon>
        <taxon>Lactobacillaceae</taxon>
        <taxon>Lactobacillus</taxon>
        <taxon>Lactobacillus amylovorus subsp. animalium</taxon>
    </lineage>
</organism>
<dbReference type="PROSITE" id="PS50929">
    <property type="entry name" value="ABC_TM1F"/>
    <property type="match status" value="1"/>
</dbReference>
<dbReference type="GO" id="GO:0034040">
    <property type="term" value="F:ATPase-coupled lipid transmembrane transporter activity"/>
    <property type="evidence" value="ECO:0007669"/>
    <property type="project" value="TreeGrafter"/>
</dbReference>
<evidence type="ECO:0000256" key="3">
    <source>
        <dbReference type="ARBA" id="ARBA00022741"/>
    </source>
</evidence>
<evidence type="ECO:0000259" key="9">
    <source>
        <dbReference type="PROSITE" id="PS50929"/>
    </source>
</evidence>
<dbReference type="PANTHER" id="PTHR24221">
    <property type="entry name" value="ATP-BINDING CASSETTE SUB-FAMILY B"/>
    <property type="match status" value="1"/>
</dbReference>
<feature type="transmembrane region" description="Helical" evidence="7">
    <location>
        <begin position="121"/>
        <end position="141"/>
    </location>
</feature>
<feature type="domain" description="ABC transmembrane type-1" evidence="9">
    <location>
        <begin position="14"/>
        <end position="294"/>
    </location>
</feature>
<sequence length="527" mass="59381">MNVNFKWIIKNLPFWLLILIVITLIAGGFEGVINGIILGQFPNLVGKSGTELILFLIKSTIIFIATYTAIVLQNIFLNMARKRLRVKLKKTMLINSFALKEDAASGLNHISNDATKIDDQYFAVIAGILSTGTAAIVSTIYVLRVNLLMGIIFVAFSCLSLIPMLFGKNKLGKLGEEWSNENSQMMRSASDWFKGLRDILQYQAQKPFFKRVSQDVETSENTLLKQENLQWWIQYANLLFTVLAIIAPWAIGFYFITNHQFGVTISALLSLTLSANSVVQNFRGLMQYWAQVASTTEIRKIKLAKNDIFEEAKTENEKPDIKFDDVSLNYKDHPIYQNLNFDLAYGKKILLQGPSGSGKSTLLNMVSGLLKPSHGTIKIGGENPNPAQSVYIPQTPWLFQGTIKDNLCLGESFTDQQLLQVLSEVGLADELGKDPLNRIIHPEQEDLSGGQRQRLVIARALLRDRPIILLDEITAALDEKNSDDIREILYNTPKTIIESAHHINFDLTKKYGFESWMIEDHHLVNNK</sequence>
<dbReference type="InterPro" id="IPR036640">
    <property type="entry name" value="ABC1_TM_sf"/>
</dbReference>
<dbReference type="GO" id="GO:0005524">
    <property type="term" value="F:ATP binding"/>
    <property type="evidence" value="ECO:0007669"/>
    <property type="project" value="UniProtKB-KW"/>
</dbReference>
<dbReference type="SUPFAM" id="SSF90123">
    <property type="entry name" value="ABC transporter transmembrane region"/>
    <property type="match status" value="1"/>
</dbReference>
<evidence type="ECO:0000313" key="10">
    <source>
        <dbReference type="EMBL" id="KRN89182.1"/>
    </source>
</evidence>
<proteinExistence type="predicted"/>
<keyword evidence="3" id="KW-0547">Nucleotide-binding</keyword>
<dbReference type="InterPro" id="IPR017871">
    <property type="entry name" value="ABC_transporter-like_CS"/>
</dbReference>